<comment type="similarity">
    <text evidence="3">Belongs to the gas vesicle GvpF/GvpL family.</text>
</comment>
<evidence type="ECO:0000313" key="5">
    <source>
        <dbReference type="Proteomes" id="UP000326178"/>
    </source>
</evidence>
<dbReference type="Pfam" id="PF06386">
    <property type="entry name" value="GvpL_GvpF"/>
    <property type="match status" value="1"/>
</dbReference>
<dbReference type="KEGG" id="snk:CP967_01350"/>
<dbReference type="GO" id="GO:0031411">
    <property type="term" value="C:gas vesicle"/>
    <property type="evidence" value="ECO:0007669"/>
    <property type="project" value="UniProtKB-SubCell"/>
</dbReference>
<evidence type="ECO:0000256" key="3">
    <source>
        <dbReference type="ARBA" id="ARBA00035643"/>
    </source>
</evidence>
<dbReference type="PANTHER" id="PTHR36852">
    <property type="entry name" value="PROTEIN GVPL 2"/>
    <property type="match status" value="1"/>
</dbReference>
<evidence type="ECO:0000313" key="4">
    <source>
        <dbReference type="EMBL" id="QEU70780.1"/>
    </source>
</evidence>
<protein>
    <submittedName>
        <fullName evidence="4">Gas vesicle protein</fullName>
    </submittedName>
</protein>
<dbReference type="Proteomes" id="UP000326178">
    <property type="component" value="Chromosome"/>
</dbReference>
<sequence length="237" mass="26038">MPTYIYAVTTAEHPLRLDALTGVGGRAPDLRAVKAAGLAAVVSDAPEDLRAKRRDLIIHQNVLERLMADGAALPMRFGLLGPDDEQVRTALEEGRDGYTARLRELDGRLEYNLKVSVEESSVLRAILADSEEARRLSAHTRDNPDAHDSMMALGELVAREVRTRHEALAEDITNAVAPAAERTSQGEPGKNHFLNVSFLVRRDEAAAFSQAVHEEAERRGEDHTFVLNGPLPPYSFV</sequence>
<evidence type="ECO:0000256" key="1">
    <source>
        <dbReference type="ARBA" id="ARBA00022987"/>
    </source>
</evidence>
<gene>
    <name evidence="4" type="ORF">CP967_01350</name>
</gene>
<dbReference type="RefSeq" id="WP_150486142.1">
    <property type="nucleotide sequence ID" value="NZ_BMUV01000030.1"/>
</dbReference>
<dbReference type="InterPro" id="IPR009430">
    <property type="entry name" value="GvpL/GvpF"/>
</dbReference>
<dbReference type="OrthoDB" id="4864106at2"/>
<dbReference type="GO" id="GO:0031412">
    <property type="term" value="P:gas vesicle organization"/>
    <property type="evidence" value="ECO:0007669"/>
    <property type="project" value="InterPro"/>
</dbReference>
<name>A0A5J6F7F7_9ACTN</name>
<reference evidence="4 5" key="1">
    <citation type="submission" date="2017-09" db="EMBL/GenBank/DDBJ databases">
        <authorList>
            <person name="Lee N."/>
            <person name="Cho B.-K."/>
        </authorList>
    </citation>
    <scope>NUCLEOTIDE SEQUENCE [LARGE SCALE GENOMIC DNA]</scope>
    <source>
        <strain evidence="4 5">ATCC 12769</strain>
    </source>
</reference>
<organism evidence="4 5">
    <name type="scientific">Streptomyces nitrosporeus</name>
    <dbReference type="NCBI Taxonomy" id="28894"/>
    <lineage>
        <taxon>Bacteria</taxon>
        <taxon>Bacillati</taxon>
        <taxon>Actinomycetota</taxon>
        <taxon>Actinomycetes</taxon>
        <taxon>Kitasatosporales</taxon>
        <taxon>Streptomycetaceae</taxon>
        <taxon>Streptomyces</taxon>
    </lineage>
</organism>
<comment type="subcellular location">
    <subcellularLocation>
        <location evidence="2">Gas vesicle</location>
    </subcellularLocation>
</comment>
<accession>A0A5J6F7F7</accession>
<dbReference type="EMBL" id="CP023702">
    <property type="protein sequence ID" value="QEU70780.1"/>
    <property type="molecule type" value="Genomic_DNA"/>
</dbReference>
<dbReference type="AlphaFoldDB" id="A0A5J6F7F7"/>
<evidence type="ECO:0000256" key="2">
    <source>
        <dbReference type="ARBA" id="ARBA00035108"/>
    </source>
</evidence>
<keyword evidence="5" id="KW-1185">Reference proteome</keyword>
<proteinExistence type="inferred from homology"/>
<keyword evidence="1" id="KW-0304">Gas vesicle</keyword>
<dbReference type="PANTHER" id="PTHR36852:SF1">
    <property type="entry name" value="PROTEIN GVPL 2"/>
    <property type="match status" value="1"/>
</dbReference>